<dbReference type="AlphaFoldDB" id="A0A2K8JLW0"/>
<evidence type="ECO:0000313" key="2">
    <source>
        <dbReference type="EMBL" id="ATU82808.1"/>
    </source>
</evidence>
<accession>A0A2K8JLW0</accession>
<proteinExistence type="evidence at transcript level"/>
<feature type="signal peptide" evidence="1">
    <location>
        <begin position="1"/>
        <end position="25"/>
    </location>
</feature>
<feature type="chain" id="PRO_5014732976" evidence="1">
    <location>
        <begin position="26"/>
        <end position="56"/>
    </location>
</feature>
<dbReference type="EMBL" id="KY031057">
    <property type="protein sequence ID" value="ATU82808.1"/>
    <property type="molecule type" value="mRNA"/>
</dbReference>
<reference evidence="2" key="1">
    <citation type="submission" date="2016-10" db="EMBL/GenBank/DDBJ databases">
        <title>The assassin bug Pristhesancus plagipennis produces two different types of venom.</title>
        <authorList>
            <person name="Walker A.A."/>
            <person name="Herzig V."/>
            <person name="Jin J."/>
            <person name="Fry B.G."/>
            <person name="King G.F."/>
        </authorList>
    </citation>
    <scope>NUCLEOTIDE SEQUENCE</scope>
    <source>
        <tissue evidence="2">Venom/labial glands</tissue>
    </source>
</reference>
<organism evidence="2">
    <name type="scientific">Pristhesancus plagipennis</name>
    <name type="common">Common assassin bug</name>
    <dbReference type="NCBI Taxonomy" id="1955184"/>
    <lineage>
        <taxon>Eukaryota</taxon>
        <taxon>Metazoa</taxon>
        <taxon>Ecdysozoa</taxon>
        <taxon>Arthropoda</taxon>
        <taxon>Hexapoda</taxon>
        <taxon>Insecta</taxon>
        <taxon>Pterygota</taxon>
        <taxon>Neoptera</taxon>
        <taxon>Paraneoptera</taxon>
        <taxon>Hemiptera</taxon>
        <taxon>Heteroptera</taxon>
        <taxon>Panheteroptera</taxon>
        <taxon>Cimicomorpha</taxon>
        <taxon>Reduviidae</taxon>
        <taxon>Harpactorinae</taxon>
        <taxon>Harpactorini</taxon>
        <taxon>Pristhesancus</taxon>
    </lineage>
</organism>
<evidence type="ECO:0000256" key="1">
    <source>
        <dbReference type="SAM" id="SignalP"/>
    </source>
</evidence>
<protein>
    <submittedName>
        <fullName evidence="2">Uncharacterized protein</fullName>
    </submittedName>
</protein>
<sequence>MQNPCALYKALTFFLFLLLLEYLHLRCHCLALSHSLISSINNCLSHNQKSTKIHTR</sequence>
<name>A0A2K8JLW0_PRIPG</name>
<keyword evidence="1" id="KW-0732">Signal</keyword>